<comment type="caution">
    <text evidence="2">The sequence shown here is derived from an EMBL/GenBank/DDBJ whole genome shotgun (WGS) entry which is preliminary data.</text>
</comment>
<sequence length="244" mass="25560">MADPLLDLRTVLFVHAHPDDETLATGGLIAELAARGVRVAVLTATRGEQGEVVEGPLSALAGTPELTAHREDEVAAACAVLGVREHAFLGEPPARAGAEPRRYTDSGMRWLDETETVAGPGDQAGPDSLTSASPDEVAADIAAYARAIAAEGIVSYDAHGGYGHPDHVALHAPSRAAASLLELPFWEVASEVDPADALDTPQHLALLQEALGHYASQLTVDGSDVVHVGGQRQPIQTRFTVRRP</sequence>
<keyword evidence="3" id="KW-1185">Reference proteome</keyword>
<evidence type="ECO:0000256" key="1">
    <source>
        <dbReference type="ARBA" id="ARBA00022833"/>
    </source>
</evidence>
<organism evidence="2 3">
    <name type="scientific">Propioniciclava sinopodophylli</name>
    <dbReference type="NCBI Taxonomy" id="1837344"/>
    <lineage>
        <taxon>Bacteria</taxon>
        <taxon>Bacillati</taxon>
        <taxon>Actinomycetota</taxon>
        <taxon>Actinomycetes</taxon>
        <taxon>Propionibacteriales</taxon>
        <taxon>Propionibacteriaceae</taxon>
        <taxon>Propioniciclava</taxon>
    </lineage>
</organism>
<proteinExistence type="predicted"/>
<reference evidence="2 3" key="1">
    <citation type="submission" date="2019-01" db="EMBL/GenBank/DDBJ databases">
        <title>Lactibacter flavus gen. nov., sp. nov., a novel bacterium of the family Propionibacteriaceae isolated from raw milk and dairy products.</title>
        <authorList>
            <person name="Huptas C."/>
            <person name="Wenning M."/>
            <person name="Breitenwieser F."/>
            <person name="Doll E."/>
            <person name="Von Neubeck M."/>
            <person name="Busse H.-J."/>
            <person name="Scherer S."/>
        </authorList>
    </citation>
    <scope>NUCLEOTIDE SEQUENCE [LARGE SCALE GENOMIC DNA]</scope>
    <source>
        <strain evidence="2 3">KCTC 33808</strain>
    </source>
</reference>
<dbReference type="OrthoDB" id="158614at2"/>
<dbReference type="RefSeq" id="WP_131169137.1">
    <property type="nucleotide sequence ID" value="NZ_SDMQ01000012.1"/>
</dbReference>
<evidence type="ECO:0000313" key="2">
    <source>
        <dbReference type="EMBL" id="TBT83330.1"/>
    </source>
</evidence>
<dbReference type="Pfam" id="PF02585">
    <property type="entry name" value="PIG-L"/>
    <property type="match status" value="1"/>
</dbReference>
<dbReference type="SUPFAM" id="SSF102588">
    <property type="entry name" value="LmbE-like"/>
    <property type="match status" value="1"/>
</dbReference>
<dbReference type="Proteomes" id="UP000292373">
    <property type="component" value="Unassembled WGS sequence"/>
</dbReference>
<keyword evidence="1" id="KW-0862">Zinc</keyword>
<protein>
    <recommendedName>
        <fullName evidence="4">GlcNAc-PI de-N-acetylase</fullName>
    </recommendedName>
</protein>
<accession>A0A4Q9KDS6</accession>
<dbReference type="AlphaFoldDB" id="A0A4Q9KDS6"/>
<dbReference type="GO" id="GO:0016811">
    <property type="term" value="F:hydrolase activity, acting on carbon-nitrogen (but not peptide) bonds, in linear amides"/>
    <property type="evidence" value="ECO:0007669"/>
    <property type="project" value="TreeGrafter"/>
</dbReference>
<dbReference type="PANTHER" id="PTHR12993:SF26">
    <property type="entry name" value="1D-MYO-INOSITOL 2-ACETAMIDO-2-DEOXY-ALPHA-D-GLUCOPYRANOSIDE DEACETYLASE"/>
    <property type="match status" value="1"/>
</dbReference>
<evidence type="ECO:0000313" key="3">
    <source>
        <dbReference type="Proteomes" id="UP000292373"/>
    </source>
</evidence>
<name>A0A4Q9KDS6_9ACTN</name>
<gene>
    <name evidence="2" type="ORF">ET989_11615</name>
</gene>
<dbReference type="Gene3D" id="3.40.50.10320">
    <property type="entry name" value="LmbE-like"/>
    <property type="match status" value="1"/>
</dbReference>
<evidence type="ECO:0008006" key="4">
    <source>
        <dbReference type="Google" id="ProtNLM"/>
    </source>
</evidence>
<dbReference type="InterPro" id="IPR003737">
    <property type="entry name" value="GlcNAc_PI_deacetylase-related"/>
</dbReference>
<dbReference type="PANTHER" id="PTHR12993">
    <property type="entry name" value="N-ACETYLGLUCOSAMINYL-PHOSPHATIDYLINOSITOL DE-N-ACETYLASE-RELATED"/>
    <property type="match status" value="1"/>
</dbReference>
<dbReference type="InterPro" id="IPR024078">
    <property type="entry name" value="LmbE-like_dom_sf"/>
</dbReference>
<dbReference type="GO" id="GO:0016137">
    <property type="term" value="P:glycoside metabolic process"/>
    <property type="evidence" value="ECO:0007669"/>
    <property type="project" value="UniProtKB-ARBA"/>
</dbReference>
<dbReference type="EMBL" id="SDMQ01000012">
    <property type="protein sequence ID" value="TBT83330.1"/>
    <property type="molecule type" value="Genomic_DNA"/>
</dbReference>